<organism evidence="1">
    <name type="scientific">Bradyrhizobium septentrionale</name>
    <dbReference type="NCBI Taxonomy" id="1404411"/>
    <lineage>
        <taxon>Bacteria</taxon>
        <taxon>Pseudomonadati</taxon>
        <taxon>Pseudomonadota</taxon>
        <taxon>Alphaproteobacteria</taxon>
        <taxon>Hyphomicrobiales</taxon>
        <taxon>Nitrobacteraceae</taxon>
        <taxon>Bradyrhizobium</taxon>
    </lineage>
</organism>
<accession>A0A973W8S1</accession>
<dbReference type="Pfam" id="PF20289">
    <property type="entry name" value="MComp1"/>
    <property type="match status" value="1"/>
</dbReference>
<name>A0A973W8S1_9BRAD</name>
<sequence length="159" mass="17848">MLVAPIALKSRDDIQTSLKALHNQMVIARSYMRAEEVINAHIMLCVTEADPKADWRGIMDLAERDETVCRKVVWMPDTDAIDASYEAFLARTFLAQPWRSLQAVLNAPLDHNQGLAERILERHGLSAAAAKRWVELAEAYKDDPDALIPQLIAAREELG</sequence>
<dbReference type="RefSeq" id="WP_166213745.1">
    <property type="nucleotide sequence ID" value="NZ_CP088285.1"/>
</dbReference>
<comment type="caution">
    <text evidence="1">The sequence shown here is derived from an EMBL/GenBank/DDBJ whole genome shotgun (WGS) entry which is preliminary data.</text>
</comment>
<reference evidence="1" key="1">
    <citation type="submission" date="2020-06" db="EMBL/GenBank/DDBJ databases">
        <title>Whole Genome Sequence of Bradyrhizobium sp. Strain 1S1.</title>
        <authorList>
            <person name="Bromfield E.S.P."/>
            <person name="Cloutier S."/>
        </authorList>
    </citation>
    <scope>NUCLEOTIDE SEQUENCE [LARGE SCALE GENOMIC DNA]</scope>
    <source>
        <strain evidence="1">1S1</strain>
    </source>
</reference>
<proteinExistence type="predicted"/>
<dbReference type="InterPro" id="IPR046905">
    <property type="entry name" value="ABC-3C_MC1"/>
</dbReference>
<gene>
    <name evidence="1" type="ORF">HAP48_041790</name>
</gene>
<protein>
    <submittedName>
        <fullName evidence="1">Uncharacterized protein</fullName>
    </submittedName>
</protein>
<dbReference type="AlphaFoldDB" id="A0A973W8S1"/>
<evidence type="ECO:0000313" key="1">
    <source>
        <dbReference type="EMBL" id="NVI49265.1"/>
    </source>
</evidence>
<dbReference type="EMBL" id="JAAOLE020000001">
    <property type="protein sequence ID" value="NVI49265.1"/>
    <property type="molecule type" value="Genomic_DNA"/>
</dbReference>